<dbReference type="AlphaFoldDB" id="A0A0A9E5L8"/>
<organism evidence="2">
    <name type="scientific">Arundo donax</name>
    <name type="common">Giant reed</name>
    <name type="synonym">Donax arundinaceus</name>
    <dbReference type="NCBI Taxonomy" id="35708"/>
    <lineage>
        <taxon>Eukaryota</taxon>
        <taxon>Viridiplantae</taxon>
        <taxon>Streptophyta</taxon>
        <taxon>Embryophyta</taxon>
        <taxon>Tracheophyta</taxon>
        <taxon>Spermatophyta</taxon>
        <taxon>Magnoliopsida</taxon>
        <taxon>Liliopsida</taxon>
        <taxon>Poales</taxon>
        <taxon>Poaceae</taxon>
        <taxon>PACMAD clade</taxon>
        <taxon>Arundinoideae</taxon>
        <taxon>Arundineae</taxon>
        <taxon>Arundo</taxon>
    </lineage>
</organism>
<protein>
    <submittedName>
        <fullName evidence="2">Uncharacterized protein</fullName>
    </submittedName>
</protein>
<dbReference type="EMBL" id="GBRH01203567">
    <property type="protein sequence ID" value="JAD94328.1"/>
    <property type="molecule type" value="Transcribed_RNA"/>
</dbReference>
<reference evidence="2" key="1">
    <citation type="submission" date="2014-09" db="EMBL/GenBank/DDBJ databases">
        <authorList>
            <person name="Magalhaes I.L.F."/>
            <person name="Oliveira U."/>
            <person name="Santos F.R."/>
            <person name="Vidigal T.H.D.A."/>
            <person name="Brescovit A.D."/>
            <person name="Santos A.J."/>
        </authorList>
    </citation>
    <scope>NUCLEOTIDE SEQUENCE</scope>
    <source>
        <tissue evidence="2">Shoot tissue taken approximately 20 cm above the soil surface</tissue>
    </source>
</reference>
<evidence type="ECO:0000313" key="2">
    <source>
        <dbReference type="EMBL" id="JAD94328.1"/>
    </source>
</evidence>
<sequence>MAGTAGTGSRPCCGRGSPSRSW</sequence>
<evidence type="ECO:0000256" key="1">
    <source>
        <dbReference type="SAM" id="MobiDB-lite"/>
    </source>
</evidence>
<feature type="region of interest" description="Disordered" evidence="1">
    <location>
        <begin position="1"/>
        <end position="22"/>
    </location>
</feature>
<name>A0A0A9E5L8_ARUDO</name>
<proteinExistence type="predicted"/>
<accession>A0A0A9E5L8</accession>
<reference evidence="2" key="2">
    <citation type="journal article" date="2015" name="Data Brief">
        <title>Shoot transcriptome of the giant reed, Arundo donax.</title>
        <authorList>
            <person name="Barrero R.A."/>
            <person name="Guerrero F.D."/>
            <person name="Moolhuijzen P."/>
            <person name="Goolsby J.A."/>
            <person name="Tidwell J."/>
            <person name="Bellgard S.E."/>
            <person name="Bellgard M.I."/>
        </authorList>
    </citation>
    <scope>NUCLEOTIDE SEQUENCE</scope>
    <source>
        <tissue evidence="2">Shoot tissue taken approximately 20 cm above the soil surface</tissue>
    </source>
</reference>